<feature type="region of interest" description="Disordered" evidence="1">
    <location>
        <begin position="73"/>
        <end position="96"/>
    </location>
</feature>
<protein>
    <submittedName>
        <fullName evidence="2">Uncharacterized protein</fullName>
    </submittedName>
</protein>
<dbReference type="Proteomes" id="UP000499080">
    <property type="component" value="Unassembled WGS sequence"/>
</dbReference>
<reference evidence="2 3" key="1">
    <citation type="journal article" date="2019" name="Sci. Rep.">
        <title>Orb-weaving spider Araneus ventricosus genome elucidates the spidroin gene catalogue.</title>
        <authorList>
            <person name="Kono N."/>
            <person name="Nakamura H."/>
            <person name="Ohtoshi R."/>
            <person name="Moran D.A.P."/>
            <person name="Shinohara A."/>
            <person name="Yoshida Y."/>
            <person name="Fujiwara M."/>
            <person name="Mori M."/>
            <person name="Tomita M."/>
            <person name="Arakawa K."/>
        </authorList>
    </citation>
    <scope>NUCLEOTIDE SEQUENCE [LARGE SCALE GENOMIC DNA]</scope>
</reference>
<comment type="caution">
    <text evidence="2">The sequence shown here is derived from an EMBL/GenBank/DDBJ whole genome shotgun (WGS) entry which is preliminary data.</text>
</comment>
<sequence length="107" mass="11713">MSAVISINKITIKYVTNTSGRVAYWQGLGFGAEGLQVRKPIPLKTRRVWGLLQAKSYLETTRPPPGVVRKIGEGLSAEMSSSPSDPSSKLRDKPKNSFVLLRNGTLI</sequence>
<gene>
    <name evidence="2" type="ORF">AVEN_203932_1</name>
</gene>
<proteinExistence type="predicted"/>
<keyword evidence="3" id="KW-1185">Reference proteome</keyword>
<dbReference type="AlphaFoldDB" id="A0A4Y1ZS66"/>
<organism evidence="2 3">
    <name type="scientific">Araneus ventricosus</name>
    <name type="common">Orbweaver spider</name>
    <name type="synonym">Epeira ventricosa</name>
    <dbReference type="NCBI Taxonomy" id="182803"/>
    <lineage>
        <taxon>Eukaryota</taxon>
        <taxon>Metazoa</taxon>
        <taxon>Ecdysozoa</taxon>
        <taxon>Arthropoda</taxon>
        <taxon>Chelicerata</taxon>
        <taxon>Arachnida</taxon>
        <taxon>Araneae</taxon>
        <taxon>Araneomorphae</taxon>
        <taxon>Entelegynae</taxon>
        <taxon>Araneoidea</taxon>
        <taxon>Araneidae</taxon>
        <taxon>Araneus</taxon>
    </lineage>
</organism>
<accession>A0A4Y1ZS66</accession>
<name>A0A4Y1ZS66_ARAVE</name>
<dbReference type="EMBL" id="BGPR01077405">
    <property type="protein sequence ID" value="GBL65498.1"/>
    <property type="molecule type" value="Genomic_DNA"/>
</dbReference>
<evidence type="ECO:0000313" key="2">
    <source>
        <dbReference type="EMBL" id="GBL65498.1"/>
    </source>
</evidence>
<evidence type="ECO:0000313" key="3">
    <source>
        <dbReference type="Proteomes" id="UP000499080"/>
    </source>
</evidence>
<evidence type="ECO:0000256" key="1">
    <source>
        <dbReference type="SAM" id="MobiDB-lite"/>
    </source>
</evidence>